<comment type="caution">
    <text evidence="2">The sequence shown here is derived from an EMBL/GenBank/DDBJ whole genome shotgun (WGS) entry which is preliminary data.</text>
</comment>
<dbReference type="InterPro" id="IPR027417">
    <property type="entry name" value="P-loop_NTPase"/>
</dbReference>
<evidence type="ECO:0000313" key="2">
    <source>
        <dbReference type="EMBL" id="GAE27525.1"/>
    </source>
</evidence>
<dbReference type="STRING" id="1236970.JCM9140_3677"/>
<feature type="domain" description="AAA+ ATPase" evidence="1">
    <location>
        <begin position="443"/>
        <end position="800"/>
    </location>
</feature>
<evidence type="ECO:0000313" key="3">
    <source>
        <dbReference type="Proteomes" id="UP000018890"/>
    </source>
</evidence>
<dbReference type="EMBL" id="BAUT01000054">
    <property type="protein sequence ID" value="GAE27525.1"/>
    <property type="molecule type" value="Genomic_DNA"/>
</dbReference>
<dbReference type="InterPro" id="IPR045055">
    <property type="entry name" value="DNA2/NAM7-like"/>
</dbReference>
<dbReference type="InterPro" id="IPR003593">
    <property type="entry name" value="AAA+_ATPase"/>
</dbReference>
<proteinExistence type="predicted"/>
<dbReference type="PANTHER" id="PTHR10887:SF495">
    <property type="entry name" value="HELICASE SENATAXIN ISOFORM X1-RELATED"/>
    <property type="match status" value="1"/>
</dbReference>
<dbReference type="Pfam" id="PF13087">
    <property type="entry name" value="AAA_12"/>
    <property type="match status" value="1"/>
</dbReference>
<dbReference type="Proteomes" id="UP000018890">
    <property type="component" value="Unassembled WGS sequence"/>
</dbReference>
<sequence length="1111" mass="126615">MKISDIKRVNSYFIELTSKKDVKIKANTPVKLFENGNQSFITPIDPSEIADVNEAIQVVPVNLKNEELLEQLLRRNLPRLAVVLNVTKKREMTLEVKVFSAEKPMDISIAVEDDFIDKIKKQMKLKSLSRAEESLTDAFLISIHNFTYGVMGVHTNANKDDLLERFLLLGKEGYLQIHRKKDENDQTYFVVEKLISSIKDNEYAFFLIKGAIRFTKSMFLEKARLETLAAMQEIGSTITGYMNTWEAYGQIEQEETFKKVKKAGVVPYTNKEYLPNGVLRLDIEDSEKLANLANYAEKGEGISICSVDPDDLFGSEITIDRYQAFTLEAKEITVELAEDIEPHKQRIYIKRVPDDAILDNSGYLFLSLAGDISRFRRRKEARDNILAGRSYMPHLAAILERQAISKPVKKRTDPISQTVREKIFPVHPPTPMQKEAIDIALNTPDIAIIQGPPGTGKTTVILAILERLNEIYDSSSGIFGKNLVSAFQHDAVQNAIDRIEIFGLPGIKFGQKRGEAGDDELIIEHTVENWMEEKRQELYQKYPEILKEKYMEEFDKIYVNYLYSANTTENTLKLLKETKELLLSKLSMELLQKIDKVIAELKLSLGGHRDPQREHLVKSIHKIPYVPQVFEDNGIEAIMEAIYRLKKEENSILQEDIDELMRLTIPPLNEQQFQMLRHIRKRILTKLIPAEEIFHTAKQKEDIVSLFTEISDYISADFNKSKSGEDAVLLDYISEFENSPLSIRNSLLDYVSVLGATNQQSVGRVISQLKGETEHYDNVLIDEAARSNPLDLFIPMSLAKDRIILVGDHRQLPHIIDEGIVKEIEGAHKNEDQSVSDKVNENIKKSMFEHLFQTLKILQKKDGILRTVTLDKQYRTHPVLGDFVSSNFYEKHGEVHIGSGLPAETFRHDLQGLEDKACVWYDIPIEKGAEVSGQSKSRPIEAKKIVAHLKKLMDSGESKGLNFGIITFYSSQVKAIHEELVKVGIATKNDANQYEIKSNYRVEVVNGKKIEKLRIGTVDAFQGMEFDVVYLSMVRSNELPDKTEQEKQRKYGFLMVENRLCVSMSRQKKLLIVAGDSAMLRSSGAEHAISPLVNYYDLCKGNKTYGKIIHE</sequence>
<dbReference type="Pfam" id="PF13086">
    <property type="entry name" value="AAA_11"/>
    <property type="match status" value="1"/>
</dbReference>
<dbReference type="InterPro" id="IPR041677">
    <property type="entry name" value="DNA2/NAM7_AAA_11"/>
</dbReference>
<dbReference type="InterPro" id="IPR047187">
    <property type="entry name" value="SF1_C_Upf1"/>
</dbReference>
<organism evidence="2 3">
    <name type="scientific">Halalkalibacter wakoensis JCM 9140</name>
    <dbReference type="NCBI Taxonomy" id="1236970"/>
    <lineage>
        <taxon>Bacteria</taxon>
        <taxon>Bacillati</taxon>
        <taxon>Bacillota</taxon>
        <taxon>Bacilli</taxon>
        <taxon>Bacillales</taxon>
        <taxon>Bacillaceae</taxon>
        <taxon>Halalkalibacter</taxon>
    </lineage>
</organism>
<reference evidence="2" key="1">
    <citation type="journal article" date="2014" name="Genome Announc.">
        <title>Draft Genome Sequences of Three Alkaliphilic Bacillus Strains, Bacillus wakoensis JCM 9140T, Bacillus akibai JCM 9157T, and Bacillus hemicellulosilyticus JCM 9152T.</title>
        <authorList>
            <person name="Yuki M."/>
            <person name="Oshima K."/>
            <person name="Suda W."/>
            <person name="Oshida Y."/>
            <person name="Kitamura K."/>
            <person name="Iida T."/>
            <person name="Hattori M."/>
            <person name="Ohkuma M."/>
        </authorList>
    </citation>
    <scope>NUCLEOTIDE SEQUENCE [LARGE SCALE GENOMIC DNA]</scope>
    <source>
        <strain evidence="2">JCM 9140</strain>
    </source>
</reference>
<dbReference type="RefSeq" id="WP_034748895.1">
    <property type="nucleotide sequence ID" value="NZ_BAUT01000054.1"/>
</dbReference>
<evidence type="ECO:0000259" key="1">
    <source>
        <dbReference type="SMART" id="SM00382"/>
    </source>
</evidence>
<dbReference type="GO" id="GO:0004386">
    <property type="term" value="F:helicase activity"/>
    <property type="evidence" value="ECO:0007669"/>
    <property type="project" value="InterPro"/>
</dbReference>
<accession>W4Q6E3</accession>
<dbReference type="SMART" id="SM00382">
    <property type="entry name" value="AAA"/>
    <property type="match status" value="1"/>
</dbReference>
<dbReference type="CDD" id="cd18808">
    <property type="entry name" value="SF1_C_Upf1"/>
    <property type="match status" value="1"/>
</dbReference>
<dbReference type="SUPFAM" id="SSF52540">
    <property type="entry name" value="P-loop containing nucleoside triphosphate hydrolases"/>
    <property type="match status" value="1"/>
</dbReference>
<dbReference type="PANTHER" id="PTHR10887">
    <property type="entry name" value="DNA2/NAM7 HELICASE FAMILY"/>
    <property type="match status" value="1"/>
</dbReference>
<dbReference type="REBASE" id="80338">
    <property type="entry name" value="Bwa9140McrBP"/>
</dbReference>
<protein>
    <recommendedName>
        <fullName evidence="1">AAA+ ATPase domain-containing protein</fullName>
    </recommendedName>
</protein>
<dbReference type="OrthoDB" id="9757917at2"/>
<dbReference type="AlphaFoldDB" id="W4Q6E3"/>
<name>W4Q6E3_9BACI</name>
<gene>
    <name evidence="2" type="ORF">JCM9140_3677</name>
</gene>
<dbReference type="InterPro" id="IPR041679">
    <property type="entry name" value="DNA2/NAM7-like_C"/>
</dbReference>
<keyword evidence="3" id="KW-1185">Reference proteome</keyword>
<dbReference type="Gene3D" id="3.40.50.300">
    <property type="entry name" value="P-loop containing nucleotide triphosphate hydrolases"/>
    <property type="match status" value="3"/>
</dbReference>